<keyword evidence="2" id="KW-1185">Reference proteome</keyword>
<organism evidence="1 2">
    <name type="scientific">Neoroseomonas soli</name>
    <dbReference type="NCBI Taxonomy" id="1081025"/>
    <lineage>
        <taxon>Bacteria</taxon>
        <taxon>Pseudomonadati</taxon>
        <taxon>Pseudomonadota</taxon>
        <taxon>Alphaproteobacteria</taxon>
        <taxon>Acetobacterales</taxon>
        <taxon>Acetobacteraceae</taxon>
        <taxon>Neoroseomonas</taxon>
    </lineage>
</organism>
<dbReference type="Proteomes" id="UP001138751">
    <property type="component" value="Unassembled WGS sequence"/>
</dbReference>
<proteinExistence type="predicted"/>
<name>A0A9X9WS83_9PROT</name>
<reference evidence="1" key="2">
    <citation type="journal article" date="2021" name="Syst. Appl. Microbiol.">
        <title>Roseomonas hellenica sp. nov., isolated from roots of wild-growing Alkanna tinctoria.</title>
        <authorList>
            <person name="Rat A."/>
            <person name="Naranjo H.D."/>
            <person name="Lebbe L."/>
            <person name="Cnockaert M."/>
            <person name="Krigas N."/>
            <person name="Grigoriadou K."/>
            <person name="Maloupa E."/>
            <person name="Willems A."/>
        </authorList>
    </citation>
    <scope>NUCLEOTIDE SEQUENCE</scope>
    <source>
        <strain evidence="1">LMG 31231</strain>
    </source>
</reference>
<gene>
    <name evidence="1" type="ORF">GXW76_02395</name>
</gene>
<dbReference type="RefSeq" id="WP_211860393.1">
    <property type="nucleotide sequence ID" value="NZ_JAAEDM010000004.1"/>
</dbReference>
<protein>
    <submittedName>
        <fullName evidence="1">Uncharacterized protein</fullName>
    </submittedName>
</protein>
<reference evidence="1" key="1">
    <citation type="submission" date="2020-01" db="EMBL/GenBank/DDBJ databases">
        <authorList>
            <person name="Rat A."/>
        </authorList>
    </citation>
    <scope>NUCLEOTIDE SEQUENCE</scope>
    <source>
        <strain evidence="1">LMG 31231</strain>
    </source>
</reference>
<dbReference type="AlphaFoldDB" id="A0A9X9WS83"/>
<sequence length="67" mass="7096">MNHYVEGAIIQQRMSSASGMDPVMDDPVLAAAAAVEQCLANAHEAGKEEAVRLLHAVFALLTAAPRH</sequence>
<comment type="caution">
    <text evidence="1">The sequence shown here is derived from an EMBL/GenBank/DDBJ whole genome shotgun (WGS) entry which is preliminary data.</text>
</comment>
<evidence type="ECO:0000313" key="1">
    <source>
        <dbReference type="EMBL" id="MBR0670012.1"/>
    </source>
</evidence>
<dbReference type="EMBL" id="JAAEDM010000004">
    <property type="protein sequence ID" value="MBR0670012.1"/>
    <property type="molecule type" value="Genomic_DNA"/>
</dbReference>
<evidence type="ECO:0000313" key="2">
    <source>
        <dbReference type="Proteomes" id="UP001138751"/>
    </source>
</evidence>
<accession>A0A9X9WS83</accession>